<name>A0A6G0JKH9_9STRA</name>
<protein>
    <submittedName>
        <fullName evidence="1">Uncharacterized protein</fullName>
    </submittedName>
</protein>
<evidence type="ECO:0000313" key="2">
    <source>
        <dbReference type="Proteomes" id="UP000488956"/>
    </source>
</evidence>
<evidence type="ECO:0000313" key="1">
    <source>
        <dbReference type="EMBL" id="KAE9059322.1"/>
    </source>
</evidence>
<comment type="caution">
    <text evidence="1">The sequence shown here is derived from an EMBL/GenBank/DDBJ whole genome shotgun (WGS) entry which is preliminary data.</text>
</comment>
<organism evidence="1 2">
    <name type="scientific">Phytophthora fragariae</name>
    <dbReference type="NCBI Taxonomy" id="53985"/>
    <lineage>
        <taxon>Eukaryota</taxon>
        <taxon>Sar</taxon>
        <taxon>Stramenopiles</taxon>
        <taxon>Oomycota</taxon>
        <taxon>Peronosporomycetes</taxon>
        <taxon>Peronosporales</taxon>
        <taxon>Peronosporaceae</taxon>
        <taxon>Phytophthora</taxon>
    </lineage>
</organism>
<sequence length="119" mass="13011">MPETTNLVASVESSTEAPDIRRRRVVYSAEAAGIVPVDRRRGVAWRWPFGAAVCRVDAHTTPCRPCLAKEQFVVRRVWLGCPDVDEERGCGDDGGDCESELDHGMSSIGSPRLVVVSLN</sequence>
<dbReference type="AlphaFoldDB" id="A0A6G0JKH9"/>
<accession>A0A6G0JKH9</accession>
<dbReference type="EMBL" id="QXFX01006065">
    <property type="protein sequence ID" value="KAE9059322.1"/>
    <property type="molecule type" value="Genomic_DNA"/>
</dbReference>
<gene>
    <name evidence="1" type="ORF">PF010_g30660</name>
</gene>
<proteinExistence type="predicted"/>
<dbReference type="Proteomes" id="UP000488956">
    <property type="component" value="Unassembled WGS sequence"/>
</dbReference>
<reference evidence="1 2" key="1">
    <citation type="submission" date="2018-09" db="EMBL/GenBank/DDBJ databases">
        <title>Genomic investigation of the strawberry pathogen Phytophthora fragariae indicates pathogenicity is determined by transcriptional variation in three key races.</title>
        <authorList>
            <person name="Adams T.M."/>
            <person name="Armitage A.D."/>
            <person name="Sobczyk M.K."/>
            <person name="Bates H.J."/>
            <person name="Dunwell J.M."/>
            <person name="Nellist C.F."/>
            <person name="Harrison R.J."/>
        </authorList>
    </citation>
    <scope>NUCLEOTIDE SEQUENCE [LARGE SCALE GENOMIC DNA]</scope>
    <source>
        <strain evidence="1 2">ONT-3</strain>
    </source>
</reference>